<dbReference type="PANTHER" id="PTHR45763">
    <property type="entry name" value="HYDROLASE, ALPHA/BETA FOLD FAMILY PROTEIN, EXPRESSED-RELATED"/>
    <property type="match status" value="1"/>
</dbReference>
<keyword evidence="4" id="KW-1185">Reference proteome</keyword>
<protein>
    <recommendedName>
        <fullName evidence="2">AB hydrolase-1 domain-containing protein</fullName>
    </recommendedName>
</protein>
<evidence type="ECO:0000259" key="2">
    <source>
        <dbReference type="Pfam" id="PF00561"/>
    </source>
</evidence>
<feature type="transmembrane region" description="Helical" evidence="1">
    <location>
        <begin position="169"/>
        <end position="192"/>
    </location>
</feature>
<dbReference type="Pfam" id="PF00561">
    <property type="entry name" value="Abhydrolase_1"/>
    <property type="match status" value="1"/>
</dbReference>
<keyword evidence="1" id="KW-1133">Transmembrane helix</keyword>
<dbReference type="Proteomes" id="UP000053095">
    <property type="component" value="Unassembled WGS sequence"/>
</dbReference>
<evidence type="ECO:0000313" key="3">
    <source>
        <dbReference type="EMBL" id="GAM40714.1"/>
    </source>
</evidence>
<keyword evidence="1" id="KW-0812">Transmembrane</keyword>
<proteinExistence type="predicted"/>
<evidence type="ECO:0000313" key="4">
    <source>
        <dbReference type="Proteomes" id="UP000053095"/>
    </source>
</evidence>
<feature type="domain" description="AB hydrolase-1" evidence="2">
    <location>
        <begin position="50"/>
        <end position="143"/>
    </location>
</feature>
<gene>
    <name evidence="3" type="ORF">TCE0_039f13273</name>
</gene>
<dbReference type="SUPFAM" id="SSF53474">
    <property type="entry name" value="alpha/beta-Hydrolases"/>
    <property type="match status" value="1"/>
</dbReference>
<evidence type="ECO:0000256" key="1">
    <source>
        <dbReference type="SAM" id="Phobius"/>
    </source>
</evidence>
<accession>A0A6N4SLW6</accession>
<dbReference type="PANTHER" id="PTHR45763:SF46">
    <property type="entry name" value="AB HYDROLASE-1 DOMAIN-CONTAINING PROTEIN"/>
    <property type="match status" value="1"/>
</dbReference>
<reference evidence="4" key="1">
    <citation type="journal article" date="2015" name="Genome Announc.">
        <title>Draft genome sequence of Talaromyces cellulolyticus strain Y-94, a source of lignocellulosic biomass-degrading enzymes.</title>
        <authorList>
            <person name="Fujii T."/>
            <person name="Koike H."/>
            <person name="Sawayama S."/>
            <person name="Yano S."/>
            <person name="Inoue H."/>
        </authorList>
    </citation>
    <scope>NUCLEOTIDE SEQUENCE [LARGE SCALE GENOMIC DNA]</scope>
    <source>
        <strain evidence="4">Y-94</strain>
    </source>
</reference>
<organism evidence="3 4">
    <name type="scientific">Talaromyces pinophilus</name>
    <name type="common">Penicillium pinophilum</name>
    <dbReference type="NCBI Taxonomy" id="128442"/>
    <lineage>
        <taxon>Eukaryota</taxon>
        <taxon>Fungi</taxon>
        <taxon>Dikarya</taxon>
        <taxon>Ascomycota</taxon>
        <taxon>Pezizomycotina</taxon>
        <taxon>Eurotiomycetes</taxon>
        <taxon>Eurotiomycetidae</taxon>
        <taxon>Eurotiales</taxon>
        <taxon>Trichocomaceae</taxon>
        <taxon>Talaromyces</taxon>
        <taxon>Talaromyces sect. Talaromyces</taxon>
    </lineage>
</organism>
<name>A0A6N4SLW6_TALPI</name>
<dbReference type="AlphaFoldDB" id="A0A6N4SLW6"/>
<dbReference type="InterPro" id="IPR029058">
    <property type="entry name" value="AB_hydrolase_fold"/>
</dbReference>
<keyword evidence="1" id="KW-0472">Membrane</keyword>
<comment type="caution">
    <text evidence="3">The sequence shown here is derived from an EMBL/GenBank/DDBJ whole genome shotgun (WGS) entry which is preliminary data.</text>
</comment>
<sequence>MSIQPTLRRVARAGNTHNHTIHANPHSQTFRLPDGRVLGFAEYGNPNGRPLLFFHGFPSSRIEAETADDTARRCGIRLLALDRPGFGLSTPQPGRKIVDWPNDVHAFATGMGLDRFAVMGGSGGGPFALACAHALPKHMIAGVGLFASAGPWEAGTHHMSLTRRLTRTLAVYWPSGLGVLLNVLVGGLRAIATSGPIVRRVDAWLEAQDKKKEEKRGTVPIDDETSSAKPQKTLAERRKYLLDVLLDEPFAQGAGATVLEADLLSSPDWGFKFEDVNFGPVRIWHGAKDSNSPIAVIRYLTQRLPHGVLTEYENDTHYTMFAHLDEALTVLAKDYDAHASEASSSS</sequence>
<dbReference type="EMBL" id="DF933835">
    <property type="protein sequence ID" value="GAM40714.1"/>
    <property type="molecule type" value="Genomic_DNA"/>
</dbReference>
<dbReference type="Gene3D" id="3.40.50.1820">
    <property type="entry name" value="alpha/beta hydrolase"/>
    <property type="match status" value="1"/>
</dbReference>
<dbReference type="InterPro" id="IPR000073">
    <property type="entry name" value="AB_hydrolase_1"/>
</dbReference>